<protein>
    <recommendedName>
        <fullName evidence="3">LVIVD repeat-containing protein</fullName>
    </recommendedName>
</protein>
<dbReference type="AlphaFoldDB" id="A0A8J3MQ20"/>
<organism evidence="1 2">
    <name type="scientific">Ktedonospora formicarum</name>
    <dbReference type="NCBI Taxonomy" id="2778364"/>
    <lineage>
        <taxon>Bacteria</taxon>
        <taxon>Bacillati</taxon>
        <taxon>Chloroflexota</taxon>
        <taxon>Ktedonobacteria</taxon>
        <taxon>Ktedonobacterales</taxon>
        <taxon>Ktedonobacteraceae</taxon>
        <taxon>Ktedonospora</taxon>
    </lineage>
</organism>
<proteinExistence type="predicted"/>
<keyword evidence="2" id="KW-1185">Reference proteome</keyword>
<dbReference type="Proteomes" id="UP000612362">
    <property type="component" value="Unassembled WGS sequence"/>
</dbReference>
<evidence type="ECO:0000313" key="2">
    <source>
        <dbReference type="Proteomes" id="UP000612362"/>
    </source>
</evidence>
<name>A0A8J3MQ20_9CHLR</name>
<comment type="caution">
    <text evidence="1">The sequence shown here is derived from an EMBL/GenBank/DDBJ whole genome shotgun (WGS) entry which is preliminary data.</text>
</comment>
<reference evidence="1" key="1">
    <citation type="submission" date="2020-10" db="EMBL/GenBank/DDBJ databases">
        <title>Taxonomic study of unclassified bacteria belonging to the class Ktedonobacteria.</title>
        <authorList>
            <person name="Yabe S."/>
            <person name="Wang C.M."/>
            <person name="Zheng Y."/>
            <person name="Sakai Y."/>
            <person name="Cavaletti L."/>
            <person name="Monciardini P."/>
            <person name="Donadio S."/>
        </authorList>
    </citation>
    <scope>NUCLEOTIDE SEQUENCE</scope>
    <source>
        <strain evidence="1">SOSP1-1</strain>
    </source>
</reference>
<evidence type="ECO:0000313" key="1">
    <source>
        <dbReference type="EMBL" id="GHO42163.1"/>
    </source>
</evidence>
<dbReference type="EMBL" id="BNJF01000001">
    <property type="protein sequence ID" value="GHO42163.1"/>
    <property type="molecule type" value="Genomic_DNA"/>
</dbReference>
<evidence type="ECO:0008006" key="3">
    <source>
        <dbReference type="Google" id="ProtNLM"/>
    </source>
</evidence>
<gene>
    <name evidence="1" type="ORF">KSX_03260</name>
</gene>
<dbReference type="InterPro" id="IPR013211">
    <property type="entry name" value="LVIVD"/>
</dbReference>
<accession>A0A8J3MQ20</accession>
<dbReference type="Pfam" id="PF08309">
    <property type="entry name" value="LVIVD"/>
    <property type="match status" value="2"/>
</dbReference>
<sequence>MASEQFARKNIDFVAYSDQGDRGDGVQIMVHKGHAYIGHMFSNGVTVLDVSDPKRPRPVNFIATPPNTWSLHLQAAEDLLLVINAVNIYSPNIHIDKTDYYTKSFAETFGGQRADFAAGLRVFNIADPAHPREIGFMPVKGFGLHRIWYVGGRYAYASASLAGYTDHIFIVIDMADPTSPQVVGKWWIPGMWQAGGETPTWSGWRYALHHAIVAGNRAYGSWRDGGLTVLDVSDPTSPQLLAHRNWNPPFGGGTHTSLPLLDRNLVIVADEGVADNCEDGVKHTWVVDVREPTNPVTISTFPNPAEEDYCAKGGHFGPHNLHENRPDSFQSSEVIFATYQNAGIRVYSVKDPFRPEELAYFVPPAPKKMYDPRPQSAQVIQSCDVFVDKQGLLYVTDYNAGLYILEYKG</sequence>